<proteinExistence type="predicted"/>
<dbReference type="PANTHER" id="PTHR33499">
    <property type="entry name" value="OS12G0282400 PROTEIN-RELATED"/>
    <property type="match status" value="1"/>
</dbReference>
<dbReference type="PANTHER" id="PTHR33499:SF26">
    <property type="entry name" value="DUF4216 DOMAIN-CONTAINING PROTEIN"/>
    <property type="match status" value="1"/>
</dbReference>
<sequence length="139" mass="15831">MFFFDVMGEKAGNPQNLKTIFIQTCMKSNKLVEPEVIVKHAQIKEIVKAEPSLPSLEIVEKCYGPQNHSPVFYFGGEVKARDVKWGTSSKSHILHTTSPFKLNNHCLVLLTKFLKIEITSQDESLEDAQAHYYFAKNIM</sequence>
<dbReference type="OrthoDB" id="1312264at2759"/>
<reference evidence="1 2" key="1">
    <citation type="submission" date="2020-09" db="EMBL/GenBank/DDBJ databases">
        <title>De no assembly of potato wild relative species, Solanum commersonii.</title>
        <authorList>
            <person name="Cho K."/>
        </authorList>
    </citation>
    <scope>NUCLEOTIDE SEQUENCE [LARGE SCALE GENOMIC DNA]</scope>
    <source>
        <strain evidence="1">LZ3.2</strain>
        <tissue evidence="1">Leaf</tissue>
    </source>
</reference>
<name>A0A9J5XSV8_SOLCO</name>
<dbReference type="EMBL" id="JACXVP010000008">
    <property type="protein sequence ID" value="KAG5590901.1"/>
    <property type="molecule type" value="Genomic_DNA"/>
</dbReference>
<gene>
    <name evidence="1" type="ORF">H5410_041415</name>
</gene>
<accession>A0A9J5XSV8</accession>
<evidence type="ECO:0000313" key="2">
    <source>
        <dbReference type="Proteomes" id="UP000824120"/>
    </source>
</evidence>
<keyword evidence="2" id="KW-1185">Reference proteome</keyword>
<dbReference type="AlphaFoldDB" id="A0A9J5XSV8"/>
<dbReference type="Proteomes" id="UP000824120">
    <property type="component" value="Chromosome 8"/>
</dbReference>
<evidence type="ECO:0000313" key="1">
    <source>
        <dbReference type="EMBL" id="KAG5590901.1"/>
    </source>
</evidence>
<protein>
    <submittedName>
        <fullName evidence="1">Uncharacterized protein</fullName>
    </submittedName>
</protein>
<organism evidence="1 2">
    <name type="scientific">Solanum commersonii</name>
    <name type="common">Commerson's wild potato</name>
    <name type="synonym">Commerson's nightshade</name>
    <dbReference type="NCBI Taxonomy" id="4109"/>
    <lineage>
        <taxon>Eukaryota</taxon>
        <taxon>Viridiplantae</taxon>
        <taxon>Streptophyta</taxon>
        <taxon>Embryophyta</taxon>
        <taxon>Tracheophyta</taxon>
        <taxon>Spermatophyta</taxon>
        <taxon>Magnoliopsida</taxon>
        <taxon>eudicotyledons</taxon>
        <taxon>Gunneridae</taxon>
        <taxon>Pentapetalae</taxon>
        <taxon>asterids</taxon>
        <taxon>lamiids</taxon>
        <taxon>Solanales</taxon>
        <taxon>Solanaceae</taxon>
        <taxon>Solanoideae</taxon>
        <taxon>Solaneae</taxon>
        <taxon>Solanum</taxon>
    </lineage>
</organism>
<comment type="caution">
    <text evidence="1">The sequence shown here is derived from an EMBL/GenBank/DDBJ whole genome shotgun (WGS) entry which is preliminary data.</text>
</comment>